<evidence type="ECO:0000256" key="2">
    <source>
        <dbReference type="ARBA" id="ARBA00023004"/>
    </source>
</evidence>
<accession>A0A7C4CEN0</accession>
<dbReference type="CDD" id="cd02980">
    <property type="entry name" value="TRX_Fd_family"/>
    <property type="match status" value="1"/>
</dbReference>
<dbReference type="GO" id="GO:0051536">
    <property type="term" value="F:iron-sulfur cluster binding"/>
    <property type="evidence" value="ECO:0007669"/>
    <property type="project" value="UniProtKB-KW"/>
</dbReference>
<dbReference type="Gene3D" id="3.40.30.10">
    <property type="entry name" value="Glutaredoxin"/>
    <property type="match status" value="1"/>
</dbReference>
<dbReference type="PANTHER" id="PTHR43578">
    <property type="entry name" value="NADH-QUINONE OXIDOREDUCTASE SUBUNIT F"/>
    <property type="match status" value="1"/>
</dbReference>
<name>A0A7C4CEN0_9BACT</name>
<dbReference type="SUPFAM" id="SSF52833">
    <property type="entry name" value="Thioredoxin-like"/>
    <property type="match status" value="1"/>
</dbReference>
<keyword evidence="3" id="KW-0411">Iron-sulfur</keyword>
<protein>
    <submittedName>
        <fullName evidence="4">(2Fe-2S) ferredoxin domain-containing protein</fullName>
    </submittedName>
</protein>
<sequence>MSKVKSLVELMKIKEQAIQNIKMRESGKRGKITVAMGTCGIAAGAKDTLKAIVEYLSELKIDDIAVVQSGCMGLCEVEPTIEVSLEGQEPIVYGHVTPENAKRIIQSHILEGKIVSDLMVKRGEV</sequence>
<dbReference type="PANTHER" id="PTHR43578:SF3">
    <property type="entry name" value="NADH-QUINONE OXIDOREDUCTASE SUBUNIT F"/>
    <property type="match status" value="1"/>
</dbReference>
<comment type="caution">
    <text evidence="4">The sequence shown here is derived from an EMBL/GenBank/DDBJ whole genome shotgun (WGS) entry which is preliminary data.</text>
</comment>
<dbReference type="InterPro" id="IPR036249">
    <property type="entry name" value="Thioredoxin-like_sf"/>
</dbReference>
<reference evidence="4" key="1">
    <citation type="journal article" date="2020" name="mSystems">
        <title>Genome- and Community-Level Interaction Insights into Carbon Utilization and Element Cycling Functions of Hydrothermarchaeota in Hydrothermal Sediment.</title>
        <authorList>
            <person name="Zhou Z."/>
            <person name="Liu Y."/>
            <person name="Xu W."/>
            <person name="Pan J."/>
            <person name="Luo Z.H."/>
            <person name="Li M."/>
        </authorList>
    </citation>
    <scope>NUCLEOTIDE SEQUENCE [LARGE SCALE GENOMIC DNA]</scope>
    <source>
        <strain evidence="4">SpSt-609</strain>
    </source>
</reference>
<keyword evidence="1" id="KW-0479">Metal-binding</keyword>
<proteinExistence type="predicted"/>
<evidence type="ECO:0000256" key="3">
    <source>
        <dbReference type="ARBA" id="ARBA00023014"/>
    </source>
</evidence>
<evidence type="ECO:0000256" key="1">
    <source>
        <dbReference type="ARBA" id="ARBA00022723"/>
    </source>
</evidence>
<dbReference type="AlphaFoldDB" id="A0A7C4CEN0"/>
<dbReference type="EMBL" id="DSZY01000022">
    <property type="protein sequence ID" value="HGU40505.1"/>
    <property type="molecule type" value="Genomic_DNA"/>
</dbReference>
<organism evidence="4">
    <name type="scientific">Fervidobacterium thailandense</name>
    <dbReference type="NCBI Taxonomy" id="1008305"/>
    <lineage>
        <taxon>Bacteria</taxon>
        <taxon>Thermotogati</taxon>
        <taxon>Thermotogota</taxon>
        <taxon>Thermotogae</taxon>
        <taxon>Thermotogales</taxon>
        <taxon>Fervidobacteriaceae</taxon>
        <taxon>Fervidobacterium</taxon>
    </lineage>
</organism>
<dbReference type="GO" id="GO:0046872">
    <property type="term" value="F:metal ion binding"/>
    <property type="evidence" value="ECO:0007669"/>
    <property type="project" value="UniProtKB-KW"/>
</dbReference>
<keyword evidence="2" id="KW-0408">Iron</keyword>
<gene>
    <name evidence="4" type="ORF">ENT77_04815</name>
</gene>
<evidence type="ECO:0000313" key="4">
    <source>
        <dbReference type="EMBL" id="HGU40505.1"/>
    </source>
</evidence>